<feature type="compositionally biased region" description="Basic and acidic residues" evidence="1">
    <location>
        <begin position="65"/>
        <end position="85"/>
    </location>
</feature>
<feature type="region of interest" description="Disordered" evidence="1">
    <location>
        <begin position="65"/>
        <end position="88"/>
    </location>
</feature>
<feature type="compositionally biased region" description="Basic and acidic residues" evidence="1">
    <location>
        <begin position="1"/>
        <end position="17"/>
    </location>
</feature>
<name>A0AAD2K664_9AGAR</name>
<evidence type="ECO:0000256" key="1">
    <source>
        <dbReference type="SAM" id="MobiDB-lite"/>
    </source>
</evidence>
<reference evidence="2" key="1">
    <citation type="submission" date="2023-11" db="EMBL/GenBank/DDBJ databases">
        <authorList>
            <person name="De Vega J J."/>
            <person name="De Vega J J."/>
        </authorList>
    </citation>
    <scope>NUCLEOTIDE SEQUENCE</scope>
</reference>
<feature type="region of interest" description="Disordered" evidence="1">
    <location>
        <begin position="1"/>
        <end position="28"/>
    </location>
</feature>
<dbReference type="AlphaFoldDB" id="A0AAD2K664"/>
<evidence type="ECO:0000313" key="2">
    <source>
        <dbReference type="EMBL" id="CAK5280943.1"/>
    </source>
</evidence>
<evidence type="ECO:0000313" key="3">
    <source>
        <dbReference type="Proteomes" id="UP001295794"/>
    </source>
</evidence>
<proteinExistence type="predicted"/>
<dbReference type="Proteomes" id="UP001295794">
    <property type="component" value="Unassembled WGS sequence"/>
</dbReference>
<protein>
    <submittedName>
        <fullName evidence="2">Uncharacterized protein</fullName>
    </submittedName>
</protein>
<comment type="caution">
    <text evidence="2">The sequence shown here is derived from an EMBL/GenBank/DDBJ whole genome shotgun (WGS) entry which is preliminary data.</text>
</comment>
<dbReference type="EMBL" id="CAVNYO010000441">
    <property type="protein sequence ID" value="CAK5280943.1"/>
    <property type="molecule type" value="Genomic_DNA"/>
</dbReference>
<organism evidence="2 3">
    <name type="scientific">Mycena citricolor</name>
    <dbReference type="NCBI Taxonomy" id="2018698"/>
    <lineage>
        <taxon>Eukaryota</taxon>
        <taxon>Fungi</taxon>
        <taxon>Dikarya</taxon>
        <taxon>Basidiomycota</taxon>
        <taxon>Agaricomycotina</taxon>
        <taxon>Agaricomycetes</taxon>
        <taxon>Agaricomycetidae</taxon>
        <taxon>Agaricales</taxon>
        <taxon>Marasmiineae</taxon>
        <taxon>Mycenaceae</taxon>
        <taxon>Mycena</taxon>
    </lineage>
</organism>
<sequence length="240" mass="26893">MPLDEPPQRLRLFDPEKPPLIQQLRGHPPRLDRQEGVETLDHDEPMVRMDGERVWRRVLQGVREGRGLDDDSGGRSAQRLHERDVPGPVERPVRAAALVCKPGIGQRVELRTREVPPVEAYQDRRRRVARHGAVVDEAHEAVAERRFAGRGAAGDADDEARVGRRSAGRERAAWRCIGTGMTHWRSCATRAAASSVVILSMCGVTSPTDRSRTSTYVDYHRKQTTNRLIYGMGTATTCSY</sequence>
<keyword evidence="3" id="KW-1185">Reference proteome</keyword>
<accession>A0AAD2K664</accession>
<gene>
    <name evidence="2" type="ORF">MYCIT1_LOCUS31693</name>
</gene>